<accession>A0A448WQ21</accession>
<dbReference type="Proteomes" id="UP000784294">
    <property type="component" value="Unassembled WGS sequence"/>
</dbReference>
<comment type="caution">
    <text evidence="1">The sequence shown here is derived from an EMBL/GenBank/DDBJ whole genome shotgun (WGS) entry which is preliminary data.</text>
</comment>
<gene>
    <name evidence="1" type="ORF">PXEA_LOCUS10746</name>
</gene>
<proteinExistence type="predicted"/>
<name>A0A448WQ21_9PLAT</name>
<keyword evidence="2" id="KW-1185">Reference proteome</keyword>
<sequence length="97" mass="10312">MCLAKSSASFFRQVQTAIFALPPPDPTTGLPKLSVSGSDANVGSGHLLMTGTSRRLAESTTEMVHEVDTLHELLLRNSADVPSKVTWSALQVCSLIS</sequence>
<protein>
    <submittedName>
        <fullName evidence="1">Uncharacterized protein</fullName>
    </submittedName>
</protein>
<reference evidence="1" key="1">
    <citation type="submission" date="2018-11" db="EMBL/GenBank/DDBJ databases">
        <authorList>
            <consortium name="Pathogen Informatics"/>
        </authorList>
    </citation>
    <scope>NUCLEOTIDE SEQUENCE</scope>
</reference>
<dbReference type="AlphaFoldDB" id="A0A448WQ21"/>
<evidence type="ECO:0000313" key="1">
    <source>
        <dbReference type="EMBL" id="VEL17306.1"/>
    </source>
</evidence>
<organism evidence="1 2">
    <name type="scientific">Protopolystoma xenopodis</name>
    <dbReference type="NCBI Taxonomy" id="117903"/>
    <lineage>
        <taxon>Eukaryota</taxon>
        <taxon>Metazoa</taxon>
        <taxon>Spiralia</taxon>
        <taxon>Lophotrochozoa</taxon>
        <taxon>Platyhelminthes</taxon>
        <taxon>Monogenea</taxon>
        <taxon>Polyopisthocotylea</taxon>
        <taxon>Polystomatidea</taxon>
        <taxon>Polystomatidae</taxon>
        <taxon>Protopolystoma</taxon>
    </lineage>
</organism>
<evidence type="ECO:0000313" key="2">
    <source>
        <dbReference type="Proteomes" id="UP000784294"/>
    </source>
</evidence>
<dbReference type="EMBL" id="CAAALY010032038">
    <property type="protein sequence ID" value="VEL17306.1"/>
    <property type="molecule type" value="Genomic_DNA"/>
</dbReference>